<feature type="region of interest" description="Disordered" evidence="1">
    <location>
        <begin position="142"/>
        <end position="161"/>
    </location>
</feature>
<protein>
    <recommendedName>
        <fullName evidence="4">Stringent starvation protein B</fullName>
    </recommendedName>
</protein>
<dbReference type="AlphaFoldDB" id="A0A1N7NMD8"/>
<organism evidence="2 3">
    <name type="scientific">Insolitispirillum peregrinum</name>
    <dbReference type="NCBI Taxonomy" id="80876"/>
    <lineage>
        <taxon>Bacteria</taxon>
        <taxon>Pseudomonadati</taxon>
        <taxon>Pseudomonadota</taxon>
        <taxon>Alphaproteobacteria</taxon>
        <taxon>Rhodospirillales</taxon>
        <taxon>Novispirillaceae</taxon>
        <taxon>Insolitispirillum</taxon>
    </lineage>
</organism>
<proteinExistence type="predicted"/>
<feature type="compositionally biased region" description="Basic and acidic residues" evidence="1">
    <location>
        <begin position="147"/>
        <end position="161"/>
    </location>
</feature>
<gene>
    <name evidence="2" type="ORF">SAMN05421779_105236</name>
</gene>
<dbReference type="SUPFAM" id="SSF101738">
    <property type="entry name" value="SspB-like"/>
    <property type="match status" value="1"/>
</dbReference>
<dbReference type="InterPro" id="IPR007481">
    <property type="entry name" value="SspB"/>
</dbReference>
<dbReference type="Proteomes" id="UP000185678">
    <property type="component" value="Unassembled WGS sequence"/>
</dbReference>
<dbReference type="InterPro" id="IPR036760">
    <property type="entry name" value="SspB-like_sf"/>
</dbReference>
<dbReference type="Pfam" id="PF04386">
    <property type="entry name" value="SspB"/>
    <property type="match status" value="1"/>
</dbReference>
<dbReference type="STRING" id="80876.SAMN05421779_105236"/>
<dbReference type="EMBL" id="FTOA01000005">
    <property type="protein sequence ID" value="SIS99563.1"/>
    <property type="molecule type" value="Genomic_DNA"/>
</dbReference>
<sequence length="174" mass="19612">MDEPSISYEQLVERALRGVLREALIMTRDSGLPGQHHFYITFRTGHSGVQMPPRLKAMHPDEMTIVLQHQFWELTVEPEWFSIELSFSGKREYLKVPFEAVTAFADPYAKFGLQFQIELDGDFDEFLDEDDLEIDGILDENGVGDAAGKKPAADAKTTEGGDSKVATLDAFRKK</sequence>
<reference evidence="2 3" key="1">
    <citation type="submission" date="2017-01" db="EMBL/GenBank/DDBJ databases">
        <authorList>
            <person name="Mah S.A."/>
            <person name="Swanson W.J."/>
            <person name="Moy G.W."/>
            <person name="Vacquier V.D."/>
        </authorList>
    </citation>
    <scope>NUCLEOTIDE SEQUENCE [LARGE SCALE GENOMIC DNA]</scope>
    <source>
        <strain evidence="2 3">DSM 11589</strain>
    </source>
</reference>
<evidence type="ECO:0008006" key="4">
    <source>
        <dbReference type="Google" id="ProtNLM"/>
    </source>
</evidence>
<dbReference type="Gene3D" id="2.30.30.220">
    <property type="entry name" value="SspB-like"/>
    <property type="match status" value="1"/>
</dbReference>
<evidence type="ECO:0000256" key="1">
    <source>
        <dbReference type="SAM" id="MobiDB-lite"/>
    </source>
</evidence>
<dbReference type="RefSeq" id="WP_076401148.1">
    <property type="nucleotide sequence ID" value="NZ_FTOA01000005.1"/>
</dbReference>
<keyword evidence="3" id="KW-1185">Reference proteome</keyword>
<name>A0A1N7NMD8_9PROT</name>
<evidence type="ECO:0000313" key="3">
    <source>
        <dbReference type="Proteomes" id="UP000185678"/>
    </source>
</evidence>
<accession>A0A1N7NMD8</accession>
<evidence type="ECO:0000313" key="2">
    <source>
        <dbReference type="EMBL" id="SIS99563.1"/>
    </source>
</evidence>